<sequence>MHRCPDWDARLAAYLEPLRLRPFAWGKHDCCTFAAGAVEAMTGVDPMPEFRGRYSTAIGSARALRRLGRGDLASTLDGKFEAVPAALAQRGDIVMSSGLLGICWGPFLFAVGSEGDREGLIRIERAKWMEPRAWRVAYGF</sequence>
<dbReference type="AlphaFoldDB" id="A0A245ZD04"/>
<dbReference type="Proteomes" id="UP000197290">
    <property type="component" value="Unassembled WGS sequence"/>
</dbReference>
<reference evidence="2 3" key="1">
    <citation type="submission" date="2017-03" db="EMBL/GenBank/DDBJ databases">
        <title>Genome sequence of Sphingomonas dokdonensis DSM 21029.</title>
        <authorList>
            <person name="Poehlein A."/>
            <person name="Wuebbeler J.H."/>
            <person name="Steinbuechel A."/>
            <person name="Daniel R."/>
        </authorList>
    </citation>
    <scope>NUCLEOTIDE SEQUENCE [LARGE SCALE GENOMIC DNA]</scope>
    <source>
        <strain evidence="2 3">DSM 21029</strain>
    </source>
</reference>
<protein>
    <recommendedName>
        <fullName evidence="1">DUF6950 domain-containing protein</fullName>
    </recommendedName>
</protein>
<gene>
    <name evidence="2" type="ORF">SPDO_32680</name>
</gene>
<keyword evidence="3" id="KW-1185">Reference proteome</keyword>
<organism evidence="2 3">
    <name type="scientific">Sphingomonas dokdonensis</name>
    <dbReference type="NCBI Taxonomy" id="344880"/>
    <lineage>
        <taxon>Bacteria</taxon>
        <taxon>Pseudomonadati</taxon>
        <taxon>Pseudomonadota</taxon>
        <taxon>Alphaproteobacteria</taxon>
        <taxon>Sphingomonadales</taxon>
        <taxon>Sphingomonadaceae</taxon>
        <taxon>Sphingomonas</taxon>
    </lineage>
</organism>
<proteinExistence type="predicted"/>
<dbReference type="InterPro" id="IPR053802">
    <property type="entry name" value="DUF6950"/>
</dbReference>
<name>A0A245ZD04_9SPHN</name>
<feature type="domain" description="DUF6950" evidence="1">
    <location>
        <begin position="3"/>
        <end position="136"/>
    </location>
</feature>
<dbReference type="RefSeq" id="WP_088368569.1">
    <property type="nucleotide sequence ID" value="NZ_NBBI01000013.1"/>
</dbReference>
<evidence type="ECO:0000313" key="2">
    <source>
        <dbReference type="EMBL" id="OWK27585.1"/>
    </source>
</evidence>
<evidence type="ECO:0000259" key="1">
    <source>
        <dbReference type="Pfam" id="PF22262"/>
    </source>
</evidence>
<dbReference type="EMBL" id="NBBI01000013">
    <property type="protein sequence ID" value="OWK27585.1"/>
    <property type="molecule type" value="Genomic_DNA"/>
</dbReference>
<dbReference type="OrthoDB" id="6586924at2"/>
<dbReference type="Pfam" id="PF22262">
    <property type="entry name" value="DUF6950"/>
    <property type="match status" value="1"/>
</dbReference>
<comment type="caution">
    <text evidence="2">The sequence shown here is derived from an EMBL/GenBank/DDBJ whole genome shotgun (WGS) entry which is preliminary data.</text>
</comment>
<evidence type="ECO:0000313" key="3">
    <source>
        <dbReference type="Proteomes" id="UP000197290"/>
    </source>
</evidence>
<accession>A0A245ZD04</accession>